<evidence type="ECO:0000313" key="2">
    <source>
        <dbReference type="Proteomes" id="UP001295794"/>
    </source>
</evidence>
<proteinExistence type="predicted"/>
<dbReference type="AlphaFoldDB" id="A0AAD2HC15"/>
<name>A0AAD2HC15_9AGAR</name>
<protein>
    <submittedName>
        <fullName evidence="1">Uncharacterized protein</fullName>
    </submittedName>
</protein>
<sequence>MSKADSPGHGPACDYWPPCQLRGWTRRQAIYNLWTATRRAGSVRPRCYLMKQDCGIFLIENDRLFASSLPRISALFPPLLSLSPVLLAQASAGHTHVQLHHRQHQSAHPVHPAWRVDRRNECQRSFGRELFQWHFYLVHNEGGHRDVFVQRNPGVRRWSEATESRPVLGESGRCHADDRRFLAKRHLLRPLRVECAA</sequence>
<comment type="caution">
    <text evidence="1">The sequence shown here is derived from an EMBL/GenBank/DDBJ whole genome shotgun (WGS) entry which is preliminary data.</text>
</comment>
<reference evidence="1" key="1">
    <citation type="submission" date="2023-11" db="EMBL/GenBank/DDBJ databases">
        <authorList>
            <person name="De Vega J J."/>
            <person name="De Vega J J."/>
        </authorList>
    </citation>
    <scope>NUCLEOTIDE SEQUENCE</scope>
</reference>
<keyword evidence="2" id="KW-1185">Reference proteome</keyword>
<dbReference type="EMBL" id="CAVNYO010000171">
    <property type="protein sequence ID" value="CAK5271412.1"/>
    <property type="molecule type" value="Genomic_DNA"/>
</dbReference>
<gene>
    <name evidence="1" type="ORF">MYCIT1_LOCUS16439</name>
</gene>
<accession>A0AAD2HC15</accession>
<organism evidence="1 2">
    <name type="scientific">Mycena citricolor</name>
    <dbReference type="NCBI Taxonomy" id="2018698"/>
    <lineage>
        <taxon>Eukaryota</taxon>
        <taxon>Fungi</taxon>
        <taxon>Dikarya</taxon>
        <taxon>Basidiomycota</taxon>
        <taxon>Agaricomycotina</taxon>
        <taxon>Agaricomycetes</taxon>
        <taxon>Agaricomycetidae</taxon>
        <taxon>Agaricales</taxon>
        <taxon>Marasmiineae</taxon>
        <taxon>Mycenaceae</taxon>
        <taxon>Mycena</taxon>
    </lineage>
</organism>
<dbReference type="Proteomes" id="UP001295794">
    <property type="component" value="Unassembled WGS sequence"/>
</dbReference>
<evidence type="ECO:0000313" key="1">
    <source>
        <dbReference type="EMBL" id="CAK5271412.1"/>
    </source>
</evidence>